<proteinExistence type="predicted"/>
<gene>
    <name evidence="1" type="ORF">KM842_08270</name>
</gene>
<dbReference type="Proteomes" id="UP000681794">
    <property type="component" value="Chromosome"/>
</dbReference>
<name>A0ACD1E0N2_9MICO</name>
<accession>A0ACD1E0N2</accession>
<dbReference type="EMBL" id="CP076544">
    <property type="protein sequence ID" value="QWS32316.1"/>
    <property type="molecule type" value="Genomic_DNA"/>
</dbReference>
<evidence type="ECO:0000313" key="2">
    <source>
        <dbReference type="Proteomes" id="UP000681794"/>
    </source>
</evidence>
<evidence type="ECO:0000313" key="1">
    <source>
        <dbReference type="EMBL" id="QWS32316.1"/>
    </source>
</evidence>
<keyword evidence="1" id="KW-0378">Hydrolase</keyword>
<protein>
    <submittedName>
        <fullName evidence="1">Glycosyl hydrolase</fullName>
    </submittedName>
</protein>
<keyword evidence="2" id="KW-1185">Reference proteome</keyword>
<reference evidence="1" key="1">
    <citation type="submission" date="2021-06" db="EMBL/GenBank/DDBJ databases">
        <authorList>
            <person name="Ellington A.J."/>
            <person name="Bryan N.C."/>
            <person name="Christner B.C."/>
            <person name="Reisch C.R."/>
        </authorList>
    </citation>
    <scope>NUCLEOTIDE SEQUENCE</scope>
    <source>
        <strain evidence="1">L6-1</strain>
    </source>
</reference>
<organism evidence="1 2">
    <name type="scientific">Curtobacterium aetherium</name>
    <dbReference type="NCBI Taxonomy" id="2841594"/>
    <lineage>
        <taxon>Bacteria</taxon>
        <taxon>Bacillati</taxon>
        <taxon>Actinomycetota</taxon>
        <taxon>Actinomycetes</taxon>
        <taxon>Micrococcales</taxon>
        <taxon>Microbacteriaceae</taxon>
        <taxon>Curtobacterium</taxon>
    </lineage>
</organism>
<sequence>MRFGVNHTPSNGWFHSWLDFSPSDTARDLEAIAGLGADHVRVFPLWPVVQPNRTLIRPAALADVATVVDIAASFGLDVTVDALQGHLSSFDFLPSWLDSWHRRNMFTDPDVVASTAAYVQALAGAVAGRPNLLGVTVGNEVNQFAHAPHPAPFPTTPEQGHAWAATMVAAARAGLGTSESGGLAPSAASGPSAASARSGSSGSSGMEARPASGVRPAPATGERPAPLVTLAQYDAAWYDDAQPFGPEHAAEHGDATVTHSWVFNGAARVHGALGPGSVRHGEYLLQLAAAWNTSADRPNWLQEVGAPTNVVDVADAPTFTEQTIRHALDVQGLFGITWWCSHDVSRSLADFPELEYDLGLLTNDGRVKPTGERFREMAAAFGDGAYRAPTPPTTALVLDDVAPDGTPLGGTRADSAPGGRFAAAWLAIAEQDGRGPQVVLRSRVPDAVLLRDRGITTCIDVPGDTASATVSVAHPATMP</sequence>